<evidence type="ECO:0000256" key="1">
    <source>
        <dbReference type="ARBA" id="ARBA00038414"/>
    </source>
</evidence>
<evidence type="ECO:0000313" key="4">
    <source>
        <dbReference type="Proteomes" id="UP000321272"/>
    </source>
</evidence>
<dbReference type="KEGG" id="paur:FGL86_04530"/>
<gene>
    <name evidence="3" type="ORF">FGL86_04530</name>
</gene>
<dbReference type="InterPro" id="IPR052186">
    <property type="entry name" value="Hydantoin_racemase-like"/>
</dbReference>
<dbReference type="InterPro" id="IPR053714">
    <property type="entry name" value="Iso_Racemase_Enz_sf"/>
</dbReference>
<name>A0A5B8T1E9_9GAMM</name>
<feature type="region of interest" description="Disordered" evidence="2">
    <location>
        <begin position="1"/>
        <end position="21"/>
    </location>
</feature>
<dbReference type="Proteomes" id="UP000321272">
    <property type="component" value="Chromosome"/>
</dbReference>
<dbReference type="EMBL" id="CP042382">
    <property type="protein sequence ID" value="QEA40820.1"/>
    <property type="molecule type" value="Genomic_DNA"/>
</dbReference>
<comment type="similarity">
    <text evidence="1">Belongs to the HyuE racemase family.</text>
</comment>
<dbReference type="PANTHER" id="PTHR28047">
    <property type="entry name" value="PROTEIN DCG1"/>
    <property type="match status" value="1"/>
</dbReference>
<dbReference type="GO" id="GO:0047661">
    <property type="term" value="F:amino-acid racemase activity"/>
    <property type="evidence" value="ECO:0007669"/>
    <property type="project" value="InterPro"/>
</dbReference>
<evidence type="ECO:0000256" key="2">
    <source>
        <dbReference type="SAM" id="MobiDB-lite"/>
    </source>
</evidence>
<dbReference type="OrthoDB" id="9791723at2"/>
<dbReference type="Pfam" id="PF01177">
    <property type="entry name" value="Asp_Glu_race"/>
    <property type="match status" value="1"/>
</dbReference>
<proteinExistence type="inferred from homology"/>
<evidence type="ECO:0000313" key="3">
    <source>
        <dbReference type="EMBL" id="QEA40820.1"/>
    </source>
</evidence>
<accession>A0A5B8T1E9</accession>
<protein>
    <submittedName>
        <fullName evidence="3">Hydantoin racemase</fullName>
    </submittedName>
</protein>
<dbReference type="PANTHER" id="PTHR28047:SF5">
    <property type="entry name" value="PROTEIN DCG1"/>
    <property type="match status" value="1"/>
</dbReference>
<dbReference type="InterPro" id="IPR015942">
    <property type="entry name" value="Asp/Glu/hydantoin_racemase"/>
</dbReference>
<keyword evidence="4" id="KW-1185">Reference proteome</keyword>
<organism evidence="3 4">
    <name type="scientific">Pistricoccus aurantiacus</name>
    <dbReference type="NCBI Taxonomy" id="1883414"/>
    <lineage>
        <taxon>Bacteria</taxon>
        <taxon>Pseudomonadati</taxon>
        <taxon>Pseudomonadota</taxon>
        <taxon>Gammaproteobacteria</taxon>
        <taxon>Oceanospirillales</taxon>
        <taxon>Halomonadaceae</taxon>
        <taxon>Pistricoccus</taxon>
    </lineage>
</organism>
<dbReference type="Gene3D" id="3.40.50.12500">
    <property type="match status" value="1"/>
</dbReference>
<dbReference type="AlphaFoldDB" id="A0A5B8T1E9"/>
<sequence length="242" mass="25305">MITPVWAEQDKTPSSSKDSSTDRIIVLINPNSNARATESMAELARRETQGIAKVVGKSNQDAPALLTTPQDMIDAAPGVVAIGVEAASNENVAAIIVSAFSDPGLEALRKEVDIPVFGIGEEVFHAAALGNRPFGIVTVTPDEGLIESFRKKAASLGYESLYRGVRVTPGDPLKLVESPEQLDTALAEAVKTSIEEDGAAAVIMGGGPLSASAFRLQPRFDVTLVVAVNAAARAAVEAIQDK</sequence>
<reference evidence="3 4" key="1">
    <citation type="submission" date="2019-06" db="EMBL/GenBank/DDBJ databases">
        <title>Genome analyses of bacteria isolated from kimchi.</title>
        <authorList>
            <person name="Lee S."/>
            <person name="Ahn S."/>
            <person name="Roh S."/>
        </authorList>
    </citation>
    <scope>NUCLEOTIDE SEQUENCE [LARGE SCALE GENOMIC DNA]</scope>
    <source>
        <strain evidence="3 4">CBA4606</strain>
    </source>
</reference>